<evidence type="ECO:0000259" key="8">
    <source>
        <dbReference type="PROSITE" id="PS50142"/>
    </source>
</evidence>
<dbReference type="AlphaFoldDB" id="A0A0J9XL81"/>
<proteinExistence type="inferred from homology"/>
<dbReference type="InterPro" id="IPR036389">
    <property type="entry name" value="RNase_III_sf"/>
</dbReference>
<dbReference type="SMART" id="SM00535">
    <property type="entry name" value="RIBOc"/>
    <property type="match status" value="1"/>
</dbReference>
<dbReference type="GO" id="GO:0005840">
    <property type="term" value="C:ribosome"/>
    <property type="evidence" value="ECO:0007669"/>
    <property type="project" value="UniProtKB-KW"/>
</dbReference>
<dbReference type="GO" id="GO:0003735">
    <property type="term" value="F:structural constituent of ribosome"/>
    <property type="evidence" value="ECO:0007669"/>
    <property type="project" value="TreeGrafter"/>
</dbReference>
<keyword evidence="2" id="KW-0694">RNA-binding</keyword>
<reference evidence="10" key="2">
    <citation type="journal article" date="2020" name="Front. Microbiol.">
        <title>Phenotypic and Genetic Characterization of the Cheese Ripening Yeast Geotrichum candidum.</title>
        <authorList>
            <person name="Perkins V."/>
            <person name="Vignola S."/>
            <person name="Lessard M.H."/>
            <person name="Plante P.L."/>
            <person name="Corbeil J."/>
            <person name="Dugat-Bony E."/>
            <person name="Frenette M."/>
            <person name="Labrie S."/>
        </authorList>
    </citation>
    <scope>NUCLEOTIDE SEQUENCE</scope>
    <source>
        <strain evidence="10">LMA-70</strain>
    </source>
</reference>
<dbReference type="SMART" id="SM00358">
    <property type="entry name" value="DSRM"/>
    <property type="match status" value="1"/>
</dbReference>
<evidence type="ECO:0000256" key="4">
    <source>
        <dbReference type="ARBA" id="ARBA00023128"/>
    </source>
</evidence>
<dbReference type="GO" id="GO:0004525">
    <property type="term" value="F:ribonuclease III activity"/>
    <property type="evidence" value="ECO:0007669"/>
    <property type="project" value="InterPro"/>
</dbReference>
<dbReference type="SUPFAM" id="SSF69065">
    <property type="entry name" value="RNase III domain-like"/>
    <property type="match status" value="1"/>
</dbReference>
<dbReference type="PANTHER" id="PTHR11207:SF32">
    <property type="entry name" value="LARGE RIBOSOMAL SUBUNIT PROTEIN ML44"/>
    <property type="match status" value="1"/>
</dbReference>
<evidence type="ECO:0000256" key="3">
    <source>
        <dbReference type="ARBA" id="ARBA00022980"/>
    </source>
</evidence>
<dbReference type="InterPro" id="IPR044443">
    <property type="entry name" value="Ribosomal_mL44_DSRM_fung"/>
</dbReference>
<evidence type="ECO:0000313" key="11">
    <source>
        <dbReference type="Proteomes" id="UP000242525"/>
    </source>
</evidence>
<dbReference type="GO" id="GO:0003725">
    <property type="term" value="F:double-stranded RNA binding"/>
    <property type="evidence" value="ECO:0007669"/>
    <property type="project" value="InterPro"/>
</dbReference>
<dbReference type="Proteomes" id="UP000750522">
    <property type="component" value="Unassembled WGS sequence"/>
</dbReference>
<dbReference type="OrthoDB" id="67027at2759"/>
<dbReference type="Pfam" id="PF00636">
    <property type="entry name" value="Ribonuclease_3"/>
    <property type="match status" value="1"/>
</dbReference>
<dbReference type="InterPro" id="IPR014720">
    <property type="entry name" value="dsRBD_dom"/>
</dbReference>
<comment type="similarity">
    <text evidence="6">Belongs to the ribonuclease III family. Mitochondrion-specific ribosomal protein mL44 subfamily.</text>
</comment>
<dbReference type="Gene3D" id="3.30.160.20">
    <property type="match status" value="1"/>
</dbReference>
<dbReference type="InterPro" id="IPR000999">
    <property type="entry name" value="RNase_III_dom"/>
</dbReference>
<dbReference type="PROSITE" id="PS50142">
    <property type="entry name" value="RNASE_3_2"/>
    <property type="match status" value="1"/>
</dbReference>
<evidence type="ECO:0000313" key="9">
    <source>
        <dbReference type="EMBL" id="CDO57878.1"/>
    </source>
</evidence>
<feature type="domain" description="RNase III" evidence="8">
    <location>
        <begin position="72"/>
        <end position="235"/>
    </location>
</feature>
<evidence type="ECO:0000256" key="7">
    <source>
        <dbReference type="ARBA" id="ARBA00035187"/>
    </source>
</evidence>
<evidence type="ECO:0000256" key="6">
    <source>
        <dbReference type="ARBA" id="ARBA00024034"/>
    </source>
</evidence>
<comment type="caution">
    <text evidence="9">The sequence shown here is derived from an EMBL/GenBank/DDBJ whole genome shotgun (WGS) entry which is preliminary data.</text>
</comment>
<sequence>MLSRSNLLKVSRINPAQIARAFSSPAAVQNISSSKVSTSYKVPSDIKEFGGYWRKGSSSIIQESDLDYATSLRALHARLGLKDKIELNSLARTLICQSANSKYTDNLAMASFGKNLLNFYVYEYFLVKYPRLTPEVLQSVADLYLSTESLYKLASDTWGVEEDTRSALERYLSSESQGGFDERSLFGKLIYSSNSIKRQNGVIELLSGEDIYAGRKGAHATFVRALIGGIYAHSGIDATKEFIHNYIIKPKKLDLKDMLIFDQPTRELSRLCVREGLEAPVSRLLVESGRFSSHPVFVVGVFSGEQKLGEGQGASLIESKTRAAVNALKAWYLYSPLDSTLPSDSNSQSSNFEGVYIDKGSVVV</sequence>
<dbReference type="GO" id="GO:0006396">
    <property type="term" value="P:RNA processing"/>
    <property type="evidence" value="ECO:0007669"/>
    <property type="project" value="InterPro"/>
</dbReference>
<dbReference type="SUPFAM" id="SSF54768">
    <property type="entry name" value="dsRNA-binding domain-like"/>
    <property type="match status" value="1"/>
</dbReference>
<dbReference type="Pfam" id="PF22892">
    <property type="entry name" value="DSRM_MRPL44"/>
    <property type="match status" value="1"/>
</dbReference>
<dbReference type="GO" id="GO:0005739">
    <property type="term" value="C:mitochondrion"/>
    <property type="evidence" value="ECO:0007669"/>
    <property type="project" value="TreeGrafter"/>
</dbReference>
<keyword evidence="11" id="KW-1185">Reference proteome</keyword>
<evidence type="ECO:0000256" key="1">
    <source>
        <dbReference type="ARBA" id="ARBA00004173"/>
    </source>
</evidence>
<dbReference type="Proteomes" id="UP000242525">
    <property type="component" value="Unassembled WGS sequence"/>
</dbReference>
<evidence type="ECO:0000256" key="2">
    <source>
        <dbReference type="ARBA" id="ARBA00022884"/>
    </source>
</evidence>
<protein>
    <recommendedName>
        <fullName evidence="7">Large ribosomal subunit protein mL44</fullName>
    </recommendedName>
</protein>
<evidence type="ECO:0000256" key="5">
    <source>
        <dbReference type="ARBA" id="ARBA00023274"/>
    </source>
</evidence>
<dbReference type="EMBL" id="CCBN010000026">
    <property type="protein sequence ID" value="CDO57878.1"/>
    <property type="molecule type" value="Genomic_DNA"/>
</dbReference>
<dbReference type="EMBL" id="QQZK01000001">
    <property type="protein sequence ID" value="KAF5105085.1"/>
    <property type="molecule type" value="Genomic_DNA"/>
</dbReference>
<dbReference type="PANTHER" id="PTHR11207">
    <property type="entry name" value="RIBONUCLEASE III"/>
    <property type="match status" value="1"/>
</dbReference>
<dbReference type="InterPro" id="IPR044444">
    <property type="entry name" value="Ribosomal_mL44_DSRM_metazoa"/>
</dbReference>
<evidence type="ECO:0000313" key="10">
    <source>
        <dbReference type="EMBL" id="KAF5105085.1"/>
    </source>
</evidence>
<keyword evidence="5" id="KW-0687">Ribonucleoprotein</keyword>
<dbReference type="STRING" id="1173061.A0A0J9XL81"/>
<keyword evidence="4" id="KW-0496">Mitochondrion</keyword>
<accession>A0A0J9XL81</accession>
<organism evidence="9 11">
    <name type="scientific">Geotrichum candidum</name>
    <name type="common">Oospora lactis</name>
    <name type="synonym">Dipodascus geotrichum</name>
    <dbReference type="NCBI Taxonomy" id="1173061"/>
    <lineage>
        <taxon>Eukaryota</taxon>
        <taxon>Fungi</taxon>
        <taxon>Dikarya</taxon>
        <taxon>Ascomycota</taxon>
        <taxon>Saccharomycotina</taxon>
        <taxon>Dipodascomycetes</taxon>
        <taxon>Dipodascales</taxon>
        <taxon>Dipodascaceae</taxon>
        <taxon>Geotrichum</taxon>
    </lineage>
</organism>
<name>A0A0J9XL81_GEOCN</name>
<keyword evidence="3 9" id="KW-0689">Ribosomal protein</keyword>
<gene>
    <name evidence="9" type="ORF">BN980_GECA26s00879g</name>
    <name evidence="10" type="ORF">DV451_000001</name>
</gene>
<reference evidence="9 11" key="1">
    <citation type="submission" date="2014-03" db="EMBL/GenBank/DDBJ databases">
        <authorList>
            <person name="Casaregola S."/>
        </authorList>
    </citation>
    <scope>NUCLEOTIDE SEQUENCE [LARGE SCALE GENOMIC DNA]</scope>
    <source>
        <strain evidence="9 11">CLIB 918</strain>
    </source>
</reference>
<reference evidence="10" key="3">
    <citation type="submission" date="2020-01" db="EMBL/GenBank/DDBJ databases">
        <authorList>
            <person name="Perkins V."/>
            <person name="Lessard M.-H."/>
            <person name="Dugat-Bony E."/>
            <person name="Frenette M."/>
            <person name="Labrie S."/>
        </authorList>
    </citation>
    <scope>NUCLEOTIDE SEQUENCE</scope>
    <source>
        <strain evidence="10">LMA-70</strain>
    </source>
</reference>
<comment type="subcellular location">
    <subcellularLocation>
        <location evidence="1">Mitochondrion</location>
    </subcellularLocation>
</comment>
<dbReference type="CDD" id="cd19873">
    <property type="entry name" value="DSRM_MRPL3_like"/>
    <property type="match status" value="1"/>
</dbReference>
<dbReference type="Gene3D" id="1.10.1520.10">
    <property type="entry name" value="Ribonuclease III domain"/>
    <property type="match status" value="1"/>
</dbReference>